<dbReference type="EMBL" id="CP009287">
    <property type="protein sequence ID" value="AIQ66411.1"/>
    <property type="molecule type" value="Genomic_DNA"/>
</dbReference>
<organism evidence="7 8">
    <name type="scientific">Paenibacillus graminis</name>
    <dbReference type="NCBI Taxonomy" id="189425"/>
    <lineage>
        <taxon>Bacteria</taxon>
        <taxon>Bacillati</taxon>
        <taxon>Bacillota</taxon>
        <taxon>Bacilli</taxon>
        <taxon>Bacillales</taxon>
        <taxon>Paenibacillaceae</taxon>
        <taxon>Paenibacillus</taxon>
    </lineage>
</organism>
<name>A0A089LY42_9BACL</name>
<dbReference type="Gene3D" id="3.40.190.10">
    <property type="entry name" value="Periplasmic binding protein-like II"/>
    <property type="match status" value="2"/>
</dbReference>
<protein>
    <recommendedName>
        <fullName evidence="9">ABC transporter substrate-binding protein</fullName>
    </recommendedName>
</protein>
<evidence type="ECO:0000256" key="3">
    <source>
        <dbReference type="ARBA" id="ARBA00023136"/>
    </source>
</evidence>
<evidence type="ECO:0000313" key="8">
    <source>
        <dbReference type="Proteomes" id="UP000029500"/>
    </source>
</evidence>
<keyword evidence="8" id="KW-1185">Reference proteome</keyword>
<keyword evidence="4" id="KW-0564">Palmitate</keyword>
<dbReference type="Proteomes" id="UP000029500">
    <property type="component" value="Chromosome"/>
</dbReference>
<dbReference type="AlphaFoldDB" id="A0A089LY42"/>
<evidence type="ECO:0000256" key="4">
    <source>
        <dbReference type="ARBA" id="ARBA00023139"/>
    </source>
</evidence>
<accession>A0A089LY42</accession>
<dbReference type="InterPro" id="IPR050490">
    <property type="entry name" value="Bact_solute-bd_prot1"/>
</dbReference>
<dbReference type="KEGG" id="pgm:PGRAT_01145"/>
<dbReference type="PANTHER" id="PTHR43649">
    <property type="entry name" value="ARABINOSE-BINDING PROTEIN-RELATED"/>
    <property type="match status" value="1"/>
</dbReference>
<dbReference type="PANTHER" id="PTHR43649:SF33">
    <property type="entry name" value="POLYGALACTURONAN_RHAMNOGALACTURONAN-BINDING PROTEIN YTCQ"/>
    <property type="match status" value="1"/>
</dbReference>
<feature type="signal peptide" evidence="6">
    <location>
        <begin position="1"/>
        <end position="25"/>
    </location>
</feature>
<keyword evidence="3" id="KW-0472">Membrane</keyword>
<evidence type="ECO:0000256" key="2">
    <source>
        <dbReference type="ARBA" id="ARBA00022729"/>
    </source>
</evidence>
<sequence length="532" mass="59509">MKRTWKRRLALGTCLMLGITGLAGCSDGNGNGDGNGDAGKQAADGGPTPISIWASLNTNVSITLKNMSEITAIKEWEKKTNIKTEFQHPAVGAETEQFNVMLASNKLPDVMFVYGDYSKLYNDGSIIRLNELIDQYAPNLKKILDDNPEVAKQLKADNGDIYAIPHLRLGKYKTFGGTFIRQDWLDELNLQQPETLDEWETVLKAFKEKKGVTAPLLFGAPPKMTTMGPAAPTFLEAYGITNTVYLKDGKVAFGPTEPEFKEFLTTFHRWYEEGLIDPDFATNDQKTYDAKILGSEAGAFFAFIGGGIGRYLPALQEKEPDANLTAVQYPVVNKGDEPMFTGRSWEWSGAGATITKSNKHPEETVKALDYFFSEVGHMLKNFGVEGVTYTMKDGYPTYTDEILKNPDGLSVVQAMAKHFIANYPLVGEDDDRYNEQYYQLQQQKDAVALFSKYSDNTLKVSLPPVSLTTEESSEYSKIMSDITTYRDEMFIKFVIGAEPVENFDKFVEQINKFNLKRAIEIQQAAVDRYNAR</sequence>
<keyword evidence="1" id="KW-1003">Cell membrane</keyword>
<gene>
    <name evidence="7" type="ORF">PGRAT_01145</name>
</gene>
<feature type="chain" id="PRO_5038638859" description="ABC transporter substrate-binding protein" evidence="6">
    <location>
        <begin position="26"/>
        <end position="532"/>
    </location>
</feature>
<reference evidence="7 8" key="1">
    <citation type="submission" date="2014-08" db="EMBL/GenBank/DDBJ databases">
        <title>Comparative genomics of the Paenibacillus odorifer group.</title>
        <authorList>
            <person name="den Bakker H.C."/>
            <person name="Tsai Y.-C."/>
            <person name="Martin N."/>
            <person name="Korlach J."/>
            <person name="Wiedmann M."/>
        </authorList>
    </citation>
    <scope>NUCLEOTIDE SEQUENCE [LARGE SCALE GENOMIC DNA]</scope>
    <source>
        <strain evidence="7 8">DSM 15220</strain>
    </source>
</reference>
<keyword evidence="2 6" id="KW-0732">Signal</keyword>
<dbReference type="HOGENOM" id="CLU_021021_2_0_9"/>
<dbReference type="PROSITE" id="PS51257">
    <property type="entry name" value="PROKAR_LIPOPROTEIN"/>
    <property type="match status" value="1"/>
</dbReference>
<keyword evidence="5" id="KW-0449">Lipoprotein</keyword>
<dbReference type="RefSeq" id="WP_025708594.1">
    <property type="nucleotide sequence ID" value="NZ_CP009287.1"/>
</dbReference>
<evidence type="ECO:0000256" key="1">
    <source>
        <dbReference type="ARBA" id="ARBA00022475"/>
    </source>
</evidence>
<proteinExistence type="predicted"/>
<evidence type="ECO:0008006" key="9">
    <source>
        <dbReference type="Google" id="ProtNLM"/>
    </source>
</evidence>
<dbReference type="Pfam" id="PF13416">
    <property type="entry name" value="SBP_bac_8"/>
    <property type="match status" value="1"/>
</dbReference>
<dbReference type="STRING" id="189425.PGRAT_01145"/>
<dbReference type="SUPFAM" id="SSF53850">
    <property type="entry name" value="Periplasmic binding protein-like II"/>
    <property type="match status" value="1"/>
</dbReference>
<evidence type="ECO:0000256" key="6">
    <source>
        <dbReference type="SAM" id="SignalP"/>
    </source>
</evidence>
<evidence type="ECO:0000313" key="7">
    <source>
        <dbReference type="EMBL" id="AIQ66411.1"/>
    </source>
</evidence>
<dbReference type="eggNOG" id="COG1653">
    <property type="taxonomic scope" value="Bacteria"/>
</dbReference>
<dbReference type="InterPro" id="IPR006059">
    <property type="entry name" value="SBP"/>
</dbReference>
<evidence type="ECO:0000256" key="5">
    <source>
        <dbReference type="ARBA" id="ARBA00023288"/>
    </source>
</evidence>